<dbReference type="PANTHER" id="PTHR23327">
    <property type="entry name" value="RING FINGER PROTEIN 127"/>
    <property type="match status" value="1"/>
</dbReference>
<accession>A0A6A4VDG6</accession>
<keyword evidence="2 4" id="KW-0863">Zinc-finger</keyword>
<dbReference type="Gene3D" id="3.30.40.10">
    <property type="entry name" value="Zinc/RING finger domain, C3HC4 (zinc finger)"/>
    <property type="match status" value="1"/>
</dbReference>
<dbReference type="GO" id="GO:0008270">
    <property type="term" value="F:zinc ion binding"/>
    <property type="evidence" value="ECO:0007669"/>
    <property type="project" value="UniProtKB-KW"/>
</dbReference>
<evidence type="ECO:0000256" key="4">
    <source>
        <dbReference type="PROSITE-ProRule" id="PRU00175"/>
    </source>
</evidence>
<dbReference type="AlphaFoldDB" id="A0A6A4VDG6"/>
<evidence type="ECO:0000313" key="8">
    <source>
        <dbReference type="Proteomes" id="UP000440578"/>
    </source>
</evidence>
<organism evidence="7 8">
    <name type="scientific">Amphibalanus amphitrite</name>
    <name type="common">Striped barnacle</name>
    <name type="synonym">Balanus amphitrite</name>
    <dbReference type="NCBI Taxonomy" id="1232801"/>
    <lineage>
        <taxon>Eukaryota</taxon>
        <taxon>Metazoa</taxon>
        <taxon>Ecdysozoa</taxon>
        <taxon>Arthropoda</taxon>
        <taxon>Crustacea</taxon>
        <taxon>Multicrustacea</taxon>
        <taxon>Cirripedia</taxon>
        <taxon>Thoracica</taxon>
        <taxon>Thoracicalcarea</taxon>
        <taxon>Balanomorpha</taxon>
        <taxon>Balanoidea</taxon>
        <taxon>Balanidae</taxon>
        <taxon>Amphibalaninae</taxon>
        <taxon>Amphibalanus</taxon>
    </lineage>
</organism>
<dbReference type="SMART" id="SM00726">
    <property type="entry name" value="UIM"/>
    <property type="match status" value="2"/>
</dbReference>
<dbReference type="PANTHER" id="PTHR23327:SF42">
    <property type="entry name" value="LON PEPTIDASE N-TERMINAL DOMAIN AND RING FINGER PROTEIN C14F5.10C"/>
    <property type="match status" value="1"/>
</dbReference>
<dbReference type="SUPFAM" id="SSF57850">
    <property type="entry name" value="RING/U-box"/>
    <property type="match status" value="1"/>
</dbReference>
<dbReference type="Pfam" id="PF02809">
    <property type="entry name" value="UIM"/>
    <property type="match status" value="2"/>
</dbReference>
<feature type="compositionally biased region" description="Low complexity" evidence="5">
    <location>
        <begin position="59"/>
        <end position="76"/>
    </location>
</feature>
<dbReference type="OrthoDB" id="6353679at2759"/>
<protein>
    <submittedName>
        <fullName evidence="7">E3 ubiquitin-protein ligase RNF8</fullName>
    </submittedName>
</protein>
<evidence type="ECO:0000259" key="6">
    <source>
        <dbReference type="PROSITE" id="PS50089"/>
    </source>
</evidence>
<sequence length="163" mass="17337">MNNDLPATFDPQALKQPSSDEEEQLNLALALSRSESETSSSAREALKQPSSDEEEQLNLALALSRSESETSSSAREPLSRRRQSGGRPPPAASVLGELTCPVCRETIDTATTLGCGHTFCAGCLSRAQASGGHQCPLCRKPIQFTVHCIVLDNVIRALSSAPS</sequence>
<keyword evidence="1" id="KW-0479">Metal-binding</keyword>
<dbReference type="PROSITE" id="PS50330">
    <property type="entry name" value="UIM"/>
    <property type="match status" value="2"/>
</dbReference>
<proteinExistence type="predicted"/>
<dbReference type="InterPro" id="IPR017907">
    <property type="entry name" value="Znf_RING_CS"/>
</dbReference>
<dbReference type="InterPro" id="IPR001841">
    <property type="entry name" value="Znf_RING"/>
</dbReference>
<reference evidence="7 8" key="1">
    <citation type="submission" date="2019-07" db="EMBL/GenBank/DDBJ databases">
        <title>Draft genome assembly of a fouling barnacle, Amphibalanus amphitrite (Darwin, 1854): The first reference genome for Thecostraca.</title>
        <authorList>
            <person name="Kim W."/>
        </authorList>
    </citation>
    <scope>NUCLEOTIDE SEQUENCE [LARGE SCALE GENOMIC DNA]</scope>
    <source>
        <strain evidence="7">SNU_AA5</strain>
        <tissue evidence="7">Soma without cirri and trophi</tissue>
    </source>
</reference>
<keyword evidence="3" id="KW-0862">Zinc</keyword>
<dbReference type="SMART" id="SM00184">
    <property type="entry name" value="RING"/>
    <property type="match status" value="1"/>
</dbReference>
<dbReference type="PROSITE" id="PS50089">
    <property type="entry name" value="ZF_RING_2"/>
    <property type="match status" value="1"/>
</dbReference>
<evidence type="ECO:0000256" key="1">
    <source>
        <dbReference type="ARBA" id="ARBA00022723"/>
    </source>
</evidence>
<evidence type="ECO:0000313" key="7">
    <source>
        <dbReference type="EMBL" id="KAF0292536.1"/>
    </source>
</evidence>
<feature type="compositionally biased region" description="Low complexity" evidence="5">
    <location>
        <begin position="27"/>
        <end position="43"/>
    </location>
</feature>
<dbReference type="EMBL" id="VIIS01001805">
    <property type="protein sequence ID" value="KAF0292536.1"/>
    <property type="molecule type" value="Genomic_DNA"/>
</dbReference>
<gene>
    <name evidence="7" type="primary">RNF8_0</name>
    <name evidence="7" type="ORF">FJT64_009476</name>
</gene>
<feature type="region of interest" description="Disordered" evidence="5">
    <location>
        <begin position="1"/>
        <end position="92"/>
    </location>
</feature>
<dbReference type="Pfam" id="PF13920">
    <property type="entry name" value="zf-C3HC4_3"/>
    <property type="match status" value="1"/>
</dbReference>
<keyword evidence="8" id="KW-1185">Reference proteome</keyword>
<evidence type="ECO:0000256" key="2">
    <source>
        <dbReference type="ARBA" id="ARBA00022771"/>
    </source>
</evidence>
<evidence type="ECO:0000256" key="3">
    <source>
        <dbReference type="ARBA" id="ARBA00022833"/>
    </source>
</evidence>
<dbReference type="GO" id="GO:0061630">
    <property type="term" value="F:ubiquitin protein ligase activity"/>
    <property type="evidence" value="ECO:0007669"/>
    <property type="project" value="TreeGrafter"/>
</dbReference>
<dbReference type="PROSITE" id="PS00518">
    <property type="entry name" value="ZF_RING_1"/>
    <property type="match status" value="1"/>
</dbReference>
<name>A0A6A4VDG6_AMPAM</name>
<dbReference type="InterPro" id="IPR003903">
    <property type="entry name" value="UIM_dom"/>
</dbReference>
<dbReference type="Proteomes" id="UP000440578">
    <property type="component" value="Unassembled WGS sequence"/>
</dbReference>
<comment type="caution">
    <text evidence="7">The sequence shown here is derived from an EMBL/GenBank/DDBJ whole genome shotgun (WGS) entry which is preliminary data.</text>
</comment>
<evidence type="ECO:0000256" key="5">
    <source>
        <dbReference type="SAM" id="MobiDB-lite"/>
    </source>
</evidence>
<dbReference type="InterPro" id="IPR013083">
    <property type="entry name" value="Znf_RING/FYVE/PHD"/>
</dbReference>
<feature type="domain" description="RING-type" evidence="6">
    <location>
        <begin position="100"/>
        <end position="139"/>
    </location>
</feature>